<comment type="similarity">
    <text evidence="1">Belongs to the LysR transcriptional regulatory family.</text>
</comment>
<dbReference type="GO" id="GO:0003700">
    <property type="term" value="F:DNA-binding transcription factor activity"/>
    <property type="evidence" value="ECO:0007669"/>
    <property type="project" value="InterPro"/>
</dbReference>
<dbReference type="EMBL" id="LT629777">
    <property type="protein sequence ID" value="SDS46891.1"/>
    <property type="molecule type" value="Genomic_DNA"/>
</dbReference>
<dbReference type="InterPro" id="IPR036390">
    <property type="entry name" value="WH_DNA-bd_sf"/>
</dbReference>
<evidence type="ECO:0000256" key="1">
    <source>
        <dbReference type="ARBA" id="ARBA00009437"/>
    </source>
</evidence>
<evidence type="ECO:0000256" key="3">
    <source>
        <dbReference type="ARBA" id="ARBA00023125"/>
    </source>
</evidence>
<proteinExistence type="inferred from homology"/>
<evidence type="ECO:0000313" key="7">
    <source>
        <dbReference type="Proteomes" id="UP000199524"/>
    </source>
</evidence>
<dbReference type="PROSITE" id="PS50931">
    <property type="entry name" value="HTH_LYSR"/>
    <property type="match status" value="1"/>
</dbReference>
<dbReference type="Pfam" id="PF03466">
    <property type="entry name" value="LysR_substrate"/>
    <property type="match status" value="1"/>
</dbReference>
<dbReference type="RefSeq" id="WP_090203922.1">
    <property type="nucleotide sequence ID" value="NZ_LT629777.1"/>
</dbReference>
<dbReference type="SUPFAM" id="SSF46785">
    <property type="entry name" value="Winged helix' DNA-binding domain"/>
    <property type="match status" value="1"/>
</dbReference>
<name>A0A1H1SG50_9PSED</name>
<protein>
    <submittedName>
        <fullName evidence="6">DNA-binding transcriptional regulator, LysR family</fullName>
    </submittedName>
</protein>
<dbReference type="SUPFAM" id="SSF53850">
    <property type="entry name" value="Periplasmic binding protein-like II"/>
    <property type="match status" value="1"/>
</dbReference>
<dbReference type="Gene3D" id="3.40.190.10">
    <property type="entry name" value="Periplasmic binding protein-like II"/>
    <property type="match status" value="2"/>
</dbReference>
<dbReference type="GO" id="GO:0000976">
    <property type="term" value="F:transcription cis-regulatory region binding"/>
    <property type="evidence" value="ECO:0007669"/>
    <property type="project" value="TreeGrafter"/>
</dbReference>
<dbReference type="GeneID" id="300206687"/>
<dbReference type="InterPro" id="IPR000847">
    <property type="entry name" value="LysR_HTH_N"/>
</dbReference>
<dbReference type="AlphaFoldDB" id="A0A1H1SG50"/>
<dbReference type="InterPro" id="IPR036388">
    <property type="entry name" value="WH-like_DNA-bd_sf"/>
</dbReference>
<gene>
    <name evidence="6" type="ORF">SAMN05216598_1685</name>
</gene>
<feature type="domain" description="HTH lysR-type" evidence="5">
    <location>
        <begin position="2"/>
        <end position="59"/>
    </location>
</feature>
<reference evidence="7" key="1">
    <citation type="submission" date="2016-10" db="EMBL/GenBank/DDBJ databases">
        <authorList>
            <person name="Varghese N."/>
            <person name="Submissions S."/>
        </authorList>
    </citation>
    <scope>NUCLEOTIDE SEQUENCE [LARGE SCALE GENOMIC DNA]</scope>
    <source>
        <strain evidence="7">ATCC 23835</strain>
    </source>
</reference>
<keyword evidence="4" id="KW-0804">Transcription</keyword>
<evidence type="ECO:0000259" key="5">
    <source>
        <dbReference type="PROSITE" id="PS50931"/>
    </source>
</evidence>
<keyword evidence="7" id="KW-1185">Reference proteome</keyword>
<dbReference type="Proteomes" id="UP000199524">
    <property type="component" value="Chromosome I"/>
</dbReference>
<evidence type="ECO:0000256" key="2">
    <source>
        <dbReference type="ARBA" id="ARBA00023015"/>
    </source>
</evidence>
<dbReference type="Pfam" id="PF00126">
    <property type="entry name" value="HTH_1"/>
    <property type="match status" value="1"/>
</dbReference>
<dbReference type="InterPro" id="IPR005119">
    <property type="entry name" value="LysR_subst-bd"/>
</dbReference>
<dbReference type="PRINTS" id="PR00039">
    <property type="entry name" value="HTHLYSR"/>
</dbReference>
<dbReference type="Gene3D" id="1.10.10.10">
    <property type="entry name" value="Winged helix-like DNA-binding domain superfamily/Winged helix DNA-binding domain"/>
    <property type="match status" value="1"/>
</dbReference>
<evidence type="ECO:0000256" key="4">
    <source>
        <dbReference type="ARBA" id="ARBA00023163"/>
    </source>
</evidence>
<keyword evidence="3 6" id="KW-0238">DNA-binding</keyword>
<dbReference type="FunFam" id="1.10.10.10:FF:000001">
    <property type="entry name" value="LysR family transcriptional regulator"/>
    <property type="match status" value="1"/>
</dbReference>
<sequence>MMEIAELEAFKAIVDHGSVTQAAVRLNRVQSSISFRIKTLESRLGVRLFERVGRRIVATRAGQELYGYASEILELTARAHAVLENIKVTQRIRLGVIEYFTIARQPLLQRIISNPIDLQVDITVGSSTLLIEALQAGTCDAVIVGAGLAPPHLGRSKLFDDSLVLIYGNTHPAVDLASLSGYQFLVNSSQSASHRNLKELLTLSRANPTRIVECGSYALLFSQVAAGAGISLVPKSLVDALSDSYNVQSLALTGSFSVFSTEFVFADASPHSAARKLVDWVLLPEQKHEMLSD</sequence>
<accession>A0A1H1SG50</accession>
<organism evidence="6 7">
    <name type="scientific">Pseudomonas asplenii</name>
    <dbReference type="NCBI Taxonomy" id="53407"/>
    <lineage>
        <taxon>Bacteria</taxon>
        <taxon>Pseudomonadati</taxon>
        <taxon>Pseudomonadota</taxon>
        <taxon>Gammaproteobacteria</taxon>
        <taxon>Pseudomonadales</taxon>
        <taxon>Pseudomonadaceae</taxon>
        <taxon>Pseudomonas</taxon>
    </lineage>
</organism>
<dbReference type="PANTHER" id="PTHR30126">
    <property type="entry name" value="HTH-TYPE TRANSCRIPTIONAL REGULATOR"/>
    <property type="match status" value="1"/>
</dbReference>
<keyword evidence="2" id="KW-0805">Transcription regulation</keyword>
<dbReference type="PANTHER" id="PTHR30126:SF40">
    <property type="entry name" value="HTH-TYPE TRANSCRIPTIONAL REGULATOR GLTR"/>
    <property type="match status" value="1"/>
</dbReference>
<evidence type="ECO:0000313" key="6">
    <source>
        <dbReference type="EMBL" id="SDS46891.1"/>
    </source>
</evidence>